<reference evidence="9" key="2">
    <citation type="submission" date="2021-09" db="EMBL/GenBank/DDBJ databases">
        <authorList>
            <person name="Gilroy R."/>
        </authorList>
    </citation>
    <scope>NUCLEOTIDE SEQUENCE</scope>
    <source>
        <strain evidence="9">ChiGjej2B2-19336</strain>
    </source>
</reference>
<dbReference type="InterPro" id="IPR027417">
    <property type="entry name" value="P-loop_NTPase"/>
</dbReference>
<dbReference type="AlphaFoldDB" id="A0A921AVS9"/>
<dbReference type="Pfam" id="PF00005">
    <property type="entry name" value="ABC_tran"/>
    <property type="match status" value="1"/>
</dbReference>
<evidence type="ECO:0000256" key="5">
    <source>
        <dbReference type="ARBA" id="ARBA00022741"/>
    </source>
</evidence>
<evidence type="ECO:0000313" key="10">
    <source>
        <dbReference type="Proteomes" id="UP000698963"/>
    </source>
</evidence>
<keyword evidence="3" id="KW-0813">Transport</keyword>
<feature type="domain" description="ABC transporter" evidence="8">
    <location>
        <begin position="2"/>
        <end position="251"/>
    </location>
</feature>
<name>A0A921AVS9_9BACT</name>
<comment type="caution">
    <text evidence="9">The sequence shown here is derived from an EMBL/GenBank/DDBJ whole genome shotgun (WGS) entry which is preliminary data.</text>
</comment>
<accession>A0A921AVS9</accession>
<dbReference type="SMART" id="SM00382">
    <property type="entry name" value="AAA"/>
    <property type="match status" value="1"/>
</dbReference>
<dbReference type="GO" id="GO:0005524">
    <property type="term" value="F:ATP binding"/>
    <property type="evidence" value="ECO:0007669"/>
    <property type="project" value="UniProtKB-KW"/>
</dbReference>
<evidence type="ECO:0000256" key="4">
    <source>
        <dbReference type="ARBA" id="ARBA00022475"/>
    </source>
</evidence>
<dbReference type="GO" id="GO:0016887">
    <property type="term" value="F:ATP hydrolysis activity"/>
    <property type="evidence" value="ECO:0007669"/>
    <property type="project" value="InterPro"/>
</dbReference>
<dbReference type="EMBL" id="DYZA01000078">
    <property type="protein sequence ID" value="HJD96856.1"/>
    <property type="molecule type" value="Genomic_DNA"/>
</dbReference>
<dbReference type="InterPro" id="IPR013563">
    <property type="entry name" value="Oligopep_ABC_C"/>
</dbReference>
<dbReference type="Pfam" id="PF08352">
    <property type="entry name" value="oligo_HPY"/>
    <property type="match status" value="1"/>
</dbReference>
<dbReference type="PROSITE" id="PS50893">
    <property type="entry name" value="ABC_TRANSPORTER_2"/>
    <property type="match status" value="1"/>
</dbReference>
<evidence type="ECO:0000259" key="8">
    <source>
        <dbReference type="PROSITE" id="PS50893"/>
    </source>
</evidence>
<comment type="subcellular location">
    <subcellularLocation>
        <location evidence="1">Cell inner membrane</location>
        <topology evidence="1">Peripheral membrane protein</topology>
    </subcellularLocation>
</comment>
<dbReference type="Gene3D" id="3.40.50.300">
    <property type="entry name" value="P-loop containing nucleotide triphosphate hydrolases"/>
    <property type="match status" value="1"/>
</dbReference>
<reference evidence="9" key="1">
    <citation type="journal article" date="2021" name="PeerJ">
        <title>Extensive microbial diversity within the chicken gut microbiome revealed by metagenomics and culture.</title>
        <authorList>
            <person name="Gilroy R."/>
            <person name="Ravi A."/>
            <person name="Getino M."/>
            <person name="Pursley I."/>
            <person name="Horton D.L."/>
            <person name="Alikhan N.F."/>
            <person name="Baker D."/>
            <person name="Gharbi K."/>
            <person name="Hall N."/>
            <person name="Watson M."/>
            <person name="Adriaenssens E.M."/>
            <person name="Foster-Nyarko E."/>
            <person name="Jarju S."/>
            <person name="Secka A."/>
            <person name="Antonio M."/>
            <person name="Oren A."/>
            <person name="Chaudhuri R.R."/>
            <person name="La Ragione R."/>
            <person name="Hildebrand F."/>
            <person name="Pallen M.J."/>
        </authorList>
    </citation>
    <scope>NUCLEOTIDE SEQUENCE</scope>
    <source>
        <strain evidence="9">ChiGjej2B2-19336</strain>
    </source>
</reference>
<keyword evidence="4" id="KW-1003">Cell membrane</keyword>
<dbReference type="InterPro" id="IPR003439">
    <property type="entry name" value="ABC_transporter-like_ATP-bd"/>
</dbReference>
<dbReference type="RefSeq" id="WP_304121444.1">
    <property type="nucleotide sequence ID" value="NZ_DYZA01000078.1"/>
</dbReference>
<organism evidence="9 10">
    <name type="scientific">Mailhella massiliensis</name>
    <dbReference type="NCBI Taxonomy" id="1903261"/>
    <lineage>
        <taxon>Bacteria</taxon>
        <taxon>Pseudomonadati</taxon>
        <taxon>Thermodesulfobacteriota</taxon>
        <taxon>Desulfovibrionia</taxon>
        <taxon>Desulfovibrionales</taxon>
        <taxon>Desulfovibrionaceae</taxon>
        <taxon>Mailhella</taxon>
    </lineage>
</organism>
<evidence type="ECO:0000313" key="9">
    <source>
        <dbReference type="EMBL" id="HJD96856.1"/>
    </source>
</evidence>
<dbReference type="InterPro" id="IPR017871">
    <property type="entry name" value="ABC_transporter-like_CS"/>
</dbReference>
<dbReference type="PANTHER" id="PTHR43297">
    <property type="entry name" value="OLIGOPEPTIDE TRANSPORT ATP-BINDING PROTEIN APPD"/>
    <property type="match status" value="1"/>
</dbReference>
<evidence type="ECO:0000256" key="1">
    <source>
        <dbReference type="ARBA" id="ARBA00004417"/>
    </source>
</evidence>
<dbReference type="GO" id="GO:0005886">
    <property type="term" value="C:plasma membrane"/>
    <property type="evidence" value="ECO:0007669"/>
    <property type="project" value="UniProtKB-SubCell"/>
</dbReference>
<dbReference type="FunFam" id="3.40.50.300:FF:000016">
    <property type="entry name" value="Oligopeptide ABC transporter ATP-binding component"/>
    <property type="match status" value="1"/>
</dbReference>
<evidence type="ECO:0000256" key="2">
    <source>
        <dbReference type="ARBA" id="ARBA00005417"/>
    </source>
</evidence>
<sequence length="317" mass="34523">MLPLLDVQRLTVSFGSVPVVRDLSFRLFQGRTLCLVGESGSGKSMTAFSLMRLVPEPGRIVSGSLLFAGEDLLELDEKAMRARRGRDISMIFQEPMTSLNPVLRIGGQIAEPMEIHQGLSHGAALEKAVELMALVGIPDPRRRLSDYPHQFSGGMRQRVMIAMALACSPRLLLADEPTTALDITIQGQILRLLGRLAKERDMGVLLITHDLGVVAEAADDVAVMYAGQLVEQAPVADFFERPLHPYSEGLMACAPLVGNHDSRRLPSIPGMVPLPSELPEGCAFRPRCPYAAKECLASPPLQEAGEGRLVRCWKPLA</sequence>
<proteinExistence type="inferred from homology"/>
<dbReference type="Proteomes" id="UP000698963">
    <property type="component" value="Unassembled WGS sequence"/>
</dbReference>
<dbReference type="PROSITE" id="PS00211">
    <property type="entry name" value="ABC_TRANSPORTER_1"/>
    <property type="match status" value="1"/>
</dbReference>
<evidence type="ECO:0000256" key="3">
    <source>
        <dbReference type="ARBA" id="ARBA00022448"/>
    </source>
</evidence>
<dbReference type="CDD" id="cd03257">
    <property type="entry name" value="ABC_NikE_OppD_transporters"/>
    <property type="match status" value="1"/>
</dbReference>
<dbReference type="PANTHER" id="PTHR43297:SF2">
    <property type="entry name" value="DIPEPTIDE TRANSPORT ATP-BINDING PROTEIN DPPD"/>
    <property type="match status" value="1"/>
</dbReference>
<dbReference type="InterPro" id="IPR050388">
    <property type="entry name" value="ABC_Ni/Peptide_Import"/>
</dbReference>
<dbReference type="InterPro" id="IPR003593">
    <property type="entry name" value="AAA+_ATPase"/>
</dbReference>
<comment type="similarity">
    <text evidence="2">Belongs to the ABC transporter superfamily.</text>
</comment>
<evidence type="ECO:0000256" key="7">
    <source>
        <dbReference type="ARBA" id="ARBA00023136"/>
    </source>
</evidence>
<protein>
    <submittedName>
        <fullName evidence="9">ABC transporter ATP-binding protein</fullName>
    </submittedName>
</protein>
<dbReference type="SUPFAM" id="SSF52540">
    <property type="entry name" value="P-loop containing nucleoside triphosphate hydrolases"/>
    <property type="match status" value="1"/>
</dbReference>
<dbReference type="NCBIfam" id="TIGR01727">
    <property type="entry name" value="oligo_HPY"/>
    <property type="match status" value="1"/>
</dbReference>
<keyword evidence="6 9" id="KW-0067">ATP-binding</keyword>
<evidence type="ECO:0000256" key="6">
    <source>
        <dbReference type="ARBA" id="ARBA00022840"/>
    </source>
</evidence>
<dbReference type="GO" id="GO:0015833">
    <property type="term" value="P:peptide transport"/>
    <property type="evidence" value="ECO:0007669"/>
    <property type="project" value="InterPro"/>
</dbReference>
<keyword evidence="7" id="KW-0472">Membrane</keyword>
<keyword evidence="5" id="KW-0547">Nucleotide-binding</keyword>
<gene>
    <name evidence="9" type="ORF">K8W16_04325</name>
</gene>